<proteinExistence type="inferred from homology"/>
<name>A0A6G4XBY0_9ACTN</name>
<evidence type="ECO:0000313" key="8">
    <source>
        <dbReference type="EMBL" id="NGO74151.1"/>
    </source>
</evidence>
<dbReference type="EMBL" id="JAAKZW010000001">
    <property type="protein sequence ID" value="NGO74151.1"/>
    <property type="molecule type" value="Genomic_DNA"/>
</dbReference>
<dbReference type="PANTHER" id="PTHR42804:SF1">
    <property type="entry name" value="ALDEHYDE DEHYDROGENASE-RELATED"/>
    <property type="match status" value="1"/>
</dbReference>
<dbReference type="InterPro" id="IPR029510">
    <property type="entry name" value="Ald_DH_CS_GLU"/>
</dbReference>
<protein>
    <recommendedName>
        <fullName evidence="3">aldehyde dehydrogenase (NAD(+))</fullName>
        <ecNumber evidence="3">1.2.1.3</ecNumber>
    </recommendedName>
</protein>
<dbReference type="PROSITE" id="PS00687">
    <property type="entry name" value="ALDEHYDE_DEHYDR_GLU"/>
    <property type="match status" value="1"/>
</dbReference>
<reference evidence="8 9" key="1">
    <citation type="submission" date="2020-02" db="EMBL/GenBank/DDBJ databases">
        <title>Whole-genome analyses of novel actinobacteria.</title>
        <authorList>
            <person name="Sahin N."/>
            <person name="Tokatli A."/>
        </authorList>
    </citation>
    <scope>NUCLEOTIDE SEQUENCE [LARGE SCALE GENOMIC DNA]</scope>
    <source>
        <strain evidence="8 9">YC504</strain>
    </source>
</reference>
<evidence type="ECO:0000256" key="1">
    <source>
        <dbReference type="ARBA" id="ARBA00009986"/>
    </source>
</evidence>
<keyword evidence="2 6" id="KW-0560">Oxidoreductase</keyword>
<comment type="caution">
    <text evidence="8">The sequence shown here is derived from an EMBL/GenBank/DDBJ whole genome shotgun (WGS) entry which is preliminary data.</text>
</comment>
<dbReference type="AlphaFoldDB" id="A0A6G4XBY0"/>
<gene>
    <name evidence="8" type="ORF">G6045_00380</name>
</gene>
<dbReference type="FunFam" id="3.40.605.10:FF:000007">
    <property type="entry name" value="NAD/NADP-dependent betaine aldehyde dehydrogenase"/>
    <property type="match status" value="1"/>
</dbReference>
<dbReference type="Proteomes" id="UP000481109">
    <property type="component" value="Unassembled WGS sequence"/>
</dbReference>
<organism evidence="8 9">
    <name type="scientific">Streptomyces mesophilus</name>
    <dbReference type="NCBI Taxonomy" id="1775132"/>
    <lineage>
        <taxon>Bacteria</taxon>
        <taxon>Bacillati</taxon>
        <taxon>Actinomycetota</taxon>
        <taxon>Actinomycetes</taxon>
        <taxon>Kitasatosporales</taxon>
        <taxon>Streptomycetaceae</taxon>
        <taxon>Streptomyces</taxon>
    </lineage>
</organism>
<accession>A0A6G4XBY0</accession>
<comment type="catalytic activity">
    <reaction evidence="4">
        <text>an aldehyde + NAD(+) + H2O = a carboxylate + NADH + 2 H(+)</text>
        <dbReference type="Rhea" id="RHEA:16185"/>
        <dbReference type="ChEBI" id="CHEBI:15377"/>
        <dbReference type="ChEBI" id="CHEBI:15378"/>
        <dbReference type="ChEBI" id="CHEBI:17478"/>
        <dbReference type="ChEBI" id="CHEBI:29067"/>
        <dbReference type="ChEBI" id="CHEBI:57540"/>
        <dbReference type="ChEBI" id="CHEBI:57945"/>
        <dbReference type="EC" id="1.2.1.3"/>
    </reaction>
</comment>
<dbReference type="GO" id="GO:0004029">
    <property type="term" value="F:aldehyde dehydrogenase (NAD+) activity"/>
    <property type="evidence" value="ECO:0007669"/>
    <property type="project" value="UniProtKB-EC"/>
</dbReference>
<dbReference type="CDD" id="cd07139">
    <property type="entry name" value="ALDH_AldA-Rv0768"/>
    <property type="match status" value="1"/>
</dbReference>
<keyword evidence="9" id="KW-1185">Reference proteome</keyword>
<evidence type="ECO:0000256" key="6">
    <source>
        <dbReference type="RuleBase" id="RU003345"/>
    </source>
</evidence>
<dbReference type="InterPro" id="IPR016163">
    <property type="entry name" value="Ald_DH_C"/>
</dbReference>
<dbReference type="EC" id="1.2.1.3" evidence="3"/>
<feature type="domain" description="Aldehyde dehydrogenase" evidence="7">
    <location>
        <begin position="22"/>
        <end position="484"/>
    </location>
</feature>
<dbReference type="Gene3D" id="3.40.309.10">
    <property type="entry name" value="Aldehyde Dehydrogenase, Chain A, domain 2"/>
    <property type="match status" value="1"/>
</dbReference>
<dbReference type="InterPro" id="IPR016160">
    <property type="entry name" value="Ald_DH_CS_CYS"/>
</dbReference>
<evidence type="ECO:0000256" key="4">
    <source>
        <dbReference type="ARBA" id="ARBA00049194"/>
    </source>
</evidence>
<feature type="active site" evidence="5">
    <location>
        <position position="259"/>
    </location>
</feature>
<dbReference type="InterPro" id="IPR016161">
    <property type="entry name" value="Ald_DH/histidinol_DH"/>
</dbReference>
<evidence type="ECO:0000256" key="2">
    <source>
        <dbReference type="ARBA" id="ARBA00023002"/>
    </source>
</evidence>
<dbReference type="FunFam" id="3.40.309.10:FF:000012">
    <property type="entry name" value="Betaine aldehyde dehydrogenase"/>
    <property type="match status" value="1"/>
</dbReference>
<dbReference type="Pfam" id="PF00171">
    <property type="entry name" value="Aldedh"/>
    <property type="match status" value="1"/>
</dbReference>
<evidence type="ECO:0000256" key="3">
    <source>
        <dbReference type="ARBA" id="ARBA00024226"/>
    </source>
</evidence>
<evidence type="ECO:0000259" key="7">
    <source>
        <dbReference type="Pfam" id="PF00171"/>
    </source>
</evidence>
<dbReference type="RefSeq" id="WP_165329673.1">
    <property type="nucleotide sequence ID" value="NZ_JAAKZW010000001.1"/>
</dbReference>
<dbReference type="SUPFAM" id="SSF53720">
    <property type="entry name" value="ALDH-like"/>
    <property type="match status" value="1"/>
</dbReference>
<dbReference type="Gene3D" id="3.40.605.10">
    <property type="entry name" value="Aldehyde Dehydrogenase, Chain A, domain 1"/>
    <property type="match status" value="1"/>
</dbReference>
<evidence type="ECO:0000313" key="9">
    <source>
        <dbReference type="Proteomes" id="UP000481109"/>
    </source>
</evidence>
<comment type="similarity">
    <text evidence="1 6">Belongs to the aldehyde dehydrogenase family.</text>
</comment>
<dbReference type="PROSITE" id="PS00070">
    <property type="entry name" value="ALDEHYDE_DEHYDR_CYS"/>
    <property type="match status" value="1"/>
</dbReference>
<dbReference type="PANTHER" id="PTHR42804">
    <property type="entry name" value="ALDEHYDE DEHYDROGENASE"/>
    <property type="match status" value="1"/>
</dbReference>
<dbReference type="InterPro" id="IPR015590">
    <property type="entry name" value="Aldehyde_DH_dom"/>
</dbReference>
<dbReference type="InterPro" id="IPR016162">
    <property type="entry name" value="Ald_DH_N"/>
</dbReference>
<sequence>MHAPTSPAQLIEHRTLFIDGKWTEPSGTEVIEVVSPATGQVVGRVPHGSPADMDRAVDAARRAFDDGPWPRLPLADRIEVVSRIRDALAERREEMAQLVTLQNGSPITWSRAGQAMSGVAAFSTTLAAAAELCLEEERQGLGGPVLVRREPIGVVAAITPWNVPQLTLAAKLAPGLVAGCTFVIKPSPETPLDAYLLAEICAEAGLPDGVVNVVPADRESGAHLVAHPGVDKVAFTGSVPAGKAIMASAAQNLTRVSLELGGKSAALILDDADVAAAIPAIVGGTCAANSGQACVALTRVLVHASRYDEVASALSGAFAQLKVGDPADERTIVGPMVTSRQRQRVLDYIRIGRDEGATVLTGGGVPDDLDTGWFVQPTLFGDVTNDMRIAREEIFGPVVCLIRYDDEDEAVRIANDSPFGLSGAVFTADVERGMRIARRIRTGTLTVNGFRLDLAAPFGGFKQSGIGREFGAEGLAGYFEYQSVALPKASTTVH</sequence>
<evidence type="ECO:0000256" key="5">
    <source>
        <dbReference type="PROSITE-ProRule" id="PRU10007"/>
    </source>
</evidence>